<sequence>MKQLNRVPFERNSESVNTSVRRRGRNIIGHRDFLNVPGQRDGNNTMCPAITQNGVLHCHANLGPYNMAHILTDRLHNIITAEDQMDAEQMRYIVIWDKYLSTDLLWSKTGFISIHNFHSNTSHHRGRLRPN</sequence>
<evidence type="ECO:0000313" key="2">
    <source>
        <dbReference type="Proteomes" id="UP001174136"/>
    </source>
</evidence>
<reference evidence="1" key="1">
    <citation type="journal article" date="2023" name="Front. Mar. Sci.">
        <title>A new Merluccius polli reference genome to investigate the effects of global change in West African waters.</title>
        <authorList>
            <person name="Mateo J.L."/>
            <person name="Blanco-Fernandez C."/>
            <person name="Garcia-Vazquez E."/>
            <person name="Machado-Schiaffino G."/>
        </authorList>
    </citation>
    <scope>NUCLEOTIDE SEQUENCE</scope>
    <source>
        <strain evidence="1">C29</strain>
        <tissue evidence="1">Fin</tissue>
    </source>
</reference>
<protein>
    <submittedName>
        <fullName evidence="1">Uncharacterized protein</fullName>
    </submittedName>
</protein>
<proteinExistence type="predicted"/>
<dbReference type="Proteomes" id="UP001174136">
    <property type="component" value="Unassembled WGS sequence"/>
</dbReference>
<dbReference type="EMBL" id="JAOPHQ010006547">
    <property type="protein sequence ID" value="KAK0131387.1"/>
    <property type="molecule type" value="Genomic_DNA"/>
</dbReference>
<evidence type="ECO:0000313" key="1">
    <source>
        <dbReference type="EMBL" id="KAK0131387.1"/>
    </source>
</evidence>
<organism evidence="1 2">
    <name type="scientific">Merluccius polli</name>
    <name type="common">Benguela hake</name>
    <name type="synonym">Merluccius cadenati</name>
    <dbReference type="NCBI Taxonomy" id="89951"/>
    <lineage>
        <taxon>Eukaryota</taxon>
        <taxon>Metazoa</taxon>
        <taxon>Chordata</taxon>
        <taxon>Craniata</taxon>
        <taxon>Vertebrata</taxon>
        <taxon>Euteleostomi</taxon>
        <taxon>Actinopterygii</taxon>
        <taxon>Neopterygii</taxon>
        <taxon>Teleostei</taxon>
        <taxon>Neoteleostei</taxon>
        <taxon>Acanthomorphata</taxon>
        <taxon>Zeiogadaria</taxon>
        <taxon>Gadariae</taxon>
        <taxon>Gadiformes</taxon>
        <taxon>Gadoidei</taxon>
        <taxon>Merlucciidae</taxon>
        <taxon>Merluccius</taxon>
    </lineage>
</organism>
<gene>
    <name evidence="1" type="ORF">N1851_033930</name>
</gene>
<name>A0AA47M0M2_MERPO</name>
<dbReference type="AlphaFoldDB" id="A0AA47M0M2"/>
<accession>A0AA47M0M2</accession>
<keyword evidence="2" id="KW-1185">Reference proteome</keyword>
<comment type="caution">
    <text evidence="1">The sequence shown here is derived from an EMBL/GenBank/DDBJ whole genome shotgun (WGS) entry which is preliminary data.</text>
</comment>